<sequence>MATESKIWITGDARSGKTSHLIGKIKAWVKQEQSPSAIIFAANHTTGRQFTEQLMRSIEPQVPFVVKTPLAFIEDEVNLFSPLWLEKLNLTPHFPLRLRSETEQKLAMALWHDHWFQEMIPNQRIESRLVRTTLDILQLAGASGTPLTDIPALLSSRLTPEEKAVFGGEENEEVFTLIGNLLMKWHDWCLERGFLTYGLIYYLYGQVLLGDPLYQEKLEYRYNAIFADDVDNYPAIAADLARLFLQSDRTAVFTFNPNGKVRFGLAADPDTWEKLASSCYPIPLTPSPPSSESPPESIDRVLEVVADPSSIPSLPPCIQHLKTISRAQLLRETAETIIKAIEEDKIIPEDIAIIFPGLDEIARYTLIRLFSSHSIAVNPLSEQRPLITSSQVRALLTLTCFVYPQLGRLLETNAVAEMLVVLTEHNPHSIDPARSGILADYCYQADPDFPRLLDIKTFSRWDRIGYQGTVAYNQLRHWIEKQKEKTPNLVSFFNQAIQQFLWKGNNLSVADLSSLRELTETTQHYWEVQNRIQEEEGIKIPDSDLISEFIQLLKQGTITANPHPLPSFGESLSSGITLSNIFQYRSHRTTHRWQFWLDVGSHLWLKQGASNLFASSVFLRGGNLTSDPEVETEKHLQRILRDLLSRSKEKVCLCHSDLNVNGTEQSEILLSLVHGTNPFSTEI</sequence>
<name>K9YX20_DACS8</name>
<reference evidence="1" key="1">
    <citation type="submission" date="2012-04" db="EMBL/GenBank/DDBJ databases">
        <title>Finished genome of Dactylococcopsis salina PCC 8305.</title>
        <authorList>
            <consortium name="US DOE Joint Genome Institute"/>
            <person name="Gugger M."/>
            <person name="Coursin T."/>
            <person name="Rippka R."/>
            <person name="Tandeau De Marsac N."/>
            <person name="Huntemann M."/>
            <person name="Wei C.-L."/>
            <person name="Han J."/>
            <person name="Detter J.C."/>
            <person name="Han C."/>
            <person name="Tapia R."/>
            <person name="Daligault H."/>
            <person name="Chen A."/>
            <person name="Krypides N."/>
            <person name="Mavromatis K."/>
            <person name="Markowitz V."/>
            <person name="Szeto E."/>
            <person name="Ivanova N."/>
            <person name="Ovchinnikova G."/>
            <person name="Pagani I."/>
            <person name="Pati A."/>
            <person name="Goodwin L."/>
            <person name="Peters L."/>
            <person name="Pitluck S."/>
            <person name="Woyke T."/>
            <person name="Kerfeld C."/>
        </authorList>
    </citation>
    <scope>NUCLEOTIDE SEQUENCE [LARGE SCALE GENOMIC DNA]</scope>
    <source>
        <strain evidence="1">PCC 8305</strain>
    </source>
</reference>
<proteinExistence type="predicted"/>
<dbReference type="AlphaFoldDB" id="K9YX20"/>
<protein>
    <recommendedName>
        <fullName evidence="3">Cyanobacterial membrane protein, in cluster with PxcA</fullName>
    </recommendedName>
</protein>
<evidence type="ECO:0008006" key="3">
    <source>
        <dbReference type="Google" id="ProtNLM"/>
    </source>
</evidence>
<keyword evidence="2" id="KW-1185">Reference proteome</keyword>
<dbReference type="STRING" id="13035.Dacsa_2461"/>
<dbReference type="Proteomes" id="UP000010482">
    <property type="component" value="Chromosome"/>
</dbReference>
<accession>K9YX20</accession>
<dbReference type="RefSeq" id="WP_015230047.1">
    <property type="nucleotide sequence ID" value="NC_019780.1"/>
</dbReference>
<dbReference type="KEGG" id="dsl:Dacsa_2461"/>
<dbReference type="EMBL" id="CP003944">
    <property type="protein sequence ID" value="AFZ51057.1"/>
    <property type="molecule type" value="Genomic_DNA"/>
</dbReference>
<dbReference type="InterPro" id="IPR027417">
    <property type="entry name" value="P-loop_NTPase"/>
</dbReference>
<dbReference type="eggNOG" id="COG0210">
    <property type="taxonomic scope" value="Bacteria"/>
</dbReference>
<evidence type="ECO:0000313" key="1">
    <source>
        <dbReference type="EMBL" id="AFZ51057.1"/>
    </source>
</evidence>
<dbReference type="PATRIC" id="fig|13035.3.peg.2809"/>
<dbReference type="SUPFAM" id="SSF52540">
    <property type="entry name" value="P-loop containing nucleoside triphosphate hydrolases"/>
    <property type="match status" value="2"/>
</dbReference>
<dbReference type="OrthoDB" id="445799at2"/>
<dbReference type="HOGENOM" id="CLU_388705_0_0_3"/>
<gene>
    <name evidence="1" type="ORF">Dacsa_2461</name>
</gene>
<organism evidence="1 2">
    <name type="scientific">Dactylococcopsis salina (strain PCC 8305)</name>
    <name type="common">Myxobactron salinum</name>
    <dbReference type="NCBI Taxonomy" id="13035"/>
    <lineage>
        <taxon>Bacteria</taxon>
        <taxon>Bacillati</taxon>
        <taxon>Cyanobacteriota</taxon>
        <taxon>Cyanophyceae</taxon>
        <taxon>Nodosilineales</taxon>
        <taxon>Cymatolegaceae</taxon>
        <taxon>Dactylococcopsis</taxon>
    </lineage>
</organism>
<evidence type="ECO:0000313" key="2">
    <source>
        <dbReference type="Proteomes" id="UP000010482"/>
    </source>
</evidence>